<dbReference type="OrthoDB" id="406773at2759"/>
<reference evidence="2 3" key="2">
    <citation type="submission" date="2019-01" db="EMBL/GenBank/DDBJ databases">
        <title>The decoding of complex shrimp genome reveals the adaptation for benthos swimmer, frequently molting mechanism and breeding impact on genome.</title>
        <authorList>
            <person name="Sun Y."/>
            <person name="Gao Y."/>
            <person name="Yu Y."/>
        </authorList>
    </citation>
    <scope>NUCLEOTIDE SEQUENCE [LARGE SCALE GENOMIC DNA]</scope>
    <source>
        <tissue evidence="2">Muscle</tissue>
    </source>
</reference>
<accession>A0A3R7QKN2</accession>
<reference evidence="2 3" key="1">
    <citation type="submission" date="2018-04" db="EMBL/GenBank/DDBJ databases">
        <authorList>
            <person name="Zhang X."/>
            <person name="Yuan J."/>
            <person name="Li F."/>
            <person name="Xiang J."/>
        </authorList>
    </citation>
    <scope>NUCLEOTIDE SEQUENCE [LARGE SCALE GENOMIC DNA]</scope>
    <source>
        <tissue evidence="2">Muscle</tissue>
    </source>
</reference>
<dbReference type="EMBL" id="QCYY01000909">
    <property type="protein sequence ID" value="ROT81874.1"/>
    <property type="molecule type" value="Genomic_DNA"/>
</dbReference>
<dbReference type="Proteomes" id="UP000283509">
    <property type="component" value="Unassembled WGS sequence"/>
</dbReference>
<evidence type="ECO:0000313" key="3">
    <source>
        <dbReference type="Proteomes" id="UP000283509"/>
    </source>
</evidence>
<evidence type="ECO:0008006" key="4">
    <source>
        <dbReference type="Google" id="ProtNLM"/>
    </source>
</evidence>
<organism evidence="2 3">
    <name type="scientific">Penaeus vannamei</name>
    <name type="common">Whiteleg shrimp</name>
    <name type="synonym">Litopenaeus vannamei</name>
    <dbReference type="NCBI Taxonomy" id="6689"/>
    <lineage>
        <taxon>Eukaryota</taxon>
        <taxon>Metazoa</taxon>
        <taxon>Ecdysozoa</taxon>
        <taxon>Arthropoda</taxon>
        <taxon>Crustacea</taxon>
        <taxon>Multicrustacea</taxon>
        <taxon>Malacostraca</taxon>
        <taxon>Eumalacostraca</taxon>
        <taxon>Eucarida</taxon>
        <taxon>Decapoda</taxon>
        <taxon>Dendrobranchiata</taxon>
        <taxon>Penaeoidea</taxon>
        <taxon>Penaeidae</taxon>
        <taxon>Penaeus</taxon>
    </lineage>
</organism>
<feature type="transmembrane region" description="Helical" evidence="1">
    <location>
        <begin position="6"/>
        <end position="26"/>
    </location>
</feature>
<keyword evidence="3" id="KW-1185">Reference proteome</keyword>
<keyword evidence="1" id="KW-0812">Transmembrane</keyword>
<evidence type="ECO:0000313" key="2">
    <source>
        <dbReference type="EMBL" id="ROT81874.1"/>
    </source>
</evidence>
<gene>
    <name evidence="2" type="ORF">C7M84_024971</name>
</gene>
<comment type="caution">
    <text evidence="2">The sequence shown here is derived from an EMBL/GenBank/DDBJ whole genome shotgun (WGS) entry which is preliminary data.</text>
</comment>
<sequence length="299" mass="34489">MRQIWATHAGTVATLILIGGACFLYLQGPRIGDSSAVRRMEEPKESFTSRLDELEQRIRVAYNYIFLLYCDSEKRVLPNGGYCLNEQDILDRWNSIWDGEMCASLEKLFGGSSVLDMGAGRAHYGRCFLRVKDNIIRTKNKKEVERMNRMYNEQMQKGGLLDKPQVVKSWTGYDGALNIDDITGGFVRYADLSQPVHLGERYDWVMSLEVGEHIPKKYEAHYVDNLVRHACKGIVISWAVIGQAGHHHINNQPMTYVQDLFESRGLLVDEKAQEQLRENSELRHYKHVFVFRVPRERTC</sequence>
<dbReference type="PROSITE" id="PS51257">
    <property type="entry name" value="PROKAR_LIPOPROTEIN"/>
    <property type="match status" value="1"/>
</dbReference>
<name>A0A3R7QKN2_PENVA</name>
<dbReference type="AlphaFoldDB" id="A0A3R7QKN2"/>
<keyword evidence="1" id="KW-0472">Membrane</keyword>
<protein>
    <recommendedName>
        <fullName evidence="4">Methyltransferase type 11 domain-containing protein</fullName>
    </recommendedName>
</protein>
<evidence type="ECO:0000256" key="1">
    <source>
        <dbReference type="SAM" id="Phobius"/>
    </source>
</evidence>
<proteinExistence type="predicted"/>
<keyword evidence="1" id="KW-1133">Transmembrane helix</keyword>